<dbReference type="GO" id="GO:0097527">
    <property type="term" value="P:necroptotic signaling pathway"/>
    <property type="evidence" value="ECO:0007669"/>
    <property type="project" value="TreeGrafter"/>
</dbReference>
<dbReference type="Gene3D" id="1.20.930.20">
    <property type="entry name" value="Adaptor protein Cbl, N-terminal domain"/>
    <property type="match status" value="1"/>
</dbReference>
<dbReference type="SUPFAM" id="SSF56112">
    <property type="entry name" value="Protein kinase-like (PK-like)"/>
    <property type="match status" value="1"/>
</dbReference>
<keyword evidence="1" id="KW-0547">Nucleotide-binding</keyword>
<dbReference type="InterPro" id="IPR059179">
    <property type="entry name" value="MLKL-like_MCAfunc"/>
</dbReference>
<evidence type="ECO:0000256" key="1">
    <source>
        <dbReference type="ARBA" id="ARBA00022741"/>
    </source>
</evidence>
<evidence type="ECO:0000313" key="5">
    <source>
        <dbReference type="Proteomes" id="UP000235786"/>
    </source>
</evidence>
<keyword evidence="4" id="KW-0418">Kinase</keyword>
<dbReference type="GO" id="GO:0004672">
    <property type="term" value="F:protein kinase activity"/>
    <property type="evidence" value="ECO:0007669"/>
    <property type="project" value="InterPro"/>
</dbReference>
<name>A0A2J6RHF5_HYAVF</name>
<dbReference type="GO" id="GO:0007166">
    <property type="term" value="P:cell surface receptor signaling pathway"/>
    <property type="evidence" value="ECO:0007669"/>
    <property type="project" value="InterPro"/>
</dbReference>
<dbReference type="InterPro" id="IPR001245">
    <property type="entry name" value="Ser-Thr/Tyr_kinase_cat_dom"/>
</dbReference>
<dbReference type="PANTHER" id="PTHR44329">
    <property type="entry name" value="SERINE/THREONINE-PROTEIN KINASE TNNI3K-RELATED"/>
    <property type="match status" value="1"/>
</dbReference>
<dbReference type="OrthoDB" id="4062651at2759"/>
<sequence>MDPVLNLAINACVSENVAIINRIIQKIKEVRTFKTKCAALGEHAQLLQALLKRHKSAVESFQTLTDFHACLERIEAFVSSCKSLSVLDVSLEVFVKRTYPALLKEISALKNTFLLESVTEILSREGIAFQNIKDTQISIAQEQTSQKEILVSLRQLNQAELARKESLFSSMQATTPDGNLLLNIDINITFESEDHSVGQGHIEGLGTVVCFKMPSTSSLASLAIYRKIQAGAFVQRFYGIVQRESNFYAIMEYLDEEETLARACKDNSLPATILERVQLAYDLSKTMAWYHRAEMLLKSVSDHTIILKKLPSGRICPILTRLENARHFLEQTSGTKYDSRYEAPEFEHCREHTRYTDIWSLGTAIWQIISGGPPYGFADPVLPGCSEYLLIREKLHGNILPGSIPFATPFALTDIIQQCWKRDPRLRPTTTAIAETLQDLIINLTHPSTFGNFSHPRTEFLNDPNSCVEKVIQASLELIDEARKGTLISTRSKLPAPKFHLLFTDGTSWSPVKYFVVGAVLWWELTDECVYEIGDDLILSLPLGANERRARLSLHFLESAAASGYDEAFLEMYKAHALLATEMKAHMASLKQSRNVIDW</sequence>
<dbReference type="PROSITE" id="PS50011">
    <property type="entry name" value="PROTEIN_KINASE_DOM"/>
    <property type="match status" value="1"/>
</dbReference>
<accession>A0A2J6RHF5</accession>
<reference evidence="4 5" key="1">
    <citation type="submission" date="2016-04" db="EMBL/GenBank/DDBJ databases">
        <title>A degradative enzymes factory behind the ericoid mycorrhizal symbiosis.</title>
        <authorList>
            <consortium name="DOE Joint Genome Institute"/>
            <person name="Martino E."/>
            <person name="Morin E."/>
            <person name="Grelet G."/>
            <person name="Kuo A."/>
            <person name="Kohler A."/>
            <person name="Daghino S."/>
            <person name="Barry K."/>
            <person name="Choi C."/>
            <person name="Cichocki N."/>
            <person name="Clum A."/>
            <person name="Copeland A."/>
            <person name="Hainaut M."/>
            <person name="Haridas S."/>
            <person name="Labutti K."/>
            <person name="Lindquist E."/>
            <person name="Lipzen A."/>
            <person name="Khouja H.-R."/>
            <person name="Murat C."/>
            <person name="Ohm R."/>
            <person name="Olson A."/>
            <person name="Spatafora J."/>
            <person name="Veneault-Fourrey C."/>
            <person name="Henrissat B."/>
            <person name="Grigoriev I."/>
            <person name="Martin F."/>
            <person name="Perotto S."/>
        </authorList>
    </citation>
    <scope>NUCLEOTIDE SEQUENCE [LARGE SCALE GENOMIC DNA]</scope>
    <source>
        <strain evidence="4 5">F</strain>
    </source>
</reference>
<dbReference type="STRING" id="1149755.A0A2J6RHF5"/>
<gene>
    <name evidence="4" type="ORF">L207DRAFT_567716</name>
</gene>
<dbReference type="SMART" id="SM00220">
    <property type="entry name" value="S_TKc"/>
    <property type="match status" value="1"/>
</dbReference>
<dbReference type="InterPro" id="IPR011009">
    <property type="entry name" value="Kinase-like_dom_sf"/>
</dbReference>
<dbReference type="EMBL" id="KZ613948">
    <property type="protein sequence ID" value="PMD37940.1"/>
    <property type="molecule type" value="Genomic_DNA"/>
</dbReference>
<dbReference type="PANTHER" id="PTHR44329:SF298">
    <property type="entry name" value="MIXED LINEAGE KINASE DOMAIN-LIKE PROTEIN"/>
    <property type="match status" value="1"/>
</dbReference>
<dbReference type="Gene3D" id="1.10.510.10">
    <property type="entry name" value="Transferase(Phosphotransferase) domain 1"/>
    <property type="match status" value="1"/>
</dbReference>
<dbReference type="InterPro" id="IPR051681">
    <property type="entry name" value="Ser/Thr_Kinases-Pseudokinases"/>
</dbReference>
<evidence type="ECO:0000256" key="2">
    <source>
        <dbReference type="ARBA" id="ARBA00022840"/>
    </source>
</evidence>
<dbReference type="CDD" id="cd21037">
    <property type="entry name" value="MLKL_NTD"/>
    <property type="match status" value="1"/>
</dbReference>
<dbReference type="AlphaFoldDB" id="A0A2J6RHF5"/>
<keyword evidence="5" id="KW-1185">Reference proteome</keyword>
<keyword evidence="4" id="KW-0808">Transferase</keyword>
<evidence type="ECO:0000313" key="4">
    <source>
        <dbReference type="EMBL" id="PMD37940.1"/>
    </source>
</evidence>
<dbReference type="GO" id="GO:0005524">
    <property type="term" value="F:ATP binding"/>
    <property type="evidence" value="ECO:0007669"/>
    <property type="project" value="UniProtKB-KW"/>
</dbReference>
<protein>
    <submittedName>
        <fullName evidence="4">Kinase-like protein</fullName>
    </submittedName>
</protein>
<proteinExistence type="predicted"/>
<keyword evidence="2" id="KW-0067">ATP-binding</keyword>
<dbReference type="Pfam" id="PF07714">
    <property type="entry name" value="PK_Tyr_Ser-Thr"/>
    <property type="match status" value="1"/>
</dbReference>
<dbReference type="InterPro" id="IPR036537">
    <property type="entry name" value="Adaptor_Cbl_N_dom_sf"/>
</dbReference>
<dbReference type="Proteomes" id="UP000235786">
    <property type="component" value="Unassembled WGS sequence"/>
</dbReference>
<feature type="domain" description="Protein kinase" evidence="3">
    <location>
        <begin position="150"/>
        <end position="449"/>
    </location>
</feature>
<organism evidence="4 5">
    <name type="scientific">Hyaloscypha variabilis (strain UAMH 11265 / GT02V1 / F)</name>
    <name type="common">Meliniomyces variabilis</name>
    <dbReference type="NCBI Taxonomy" id="1149755"/>
    <lineage>
        <taxon>Eukaryota</taxon>
        <taxon>Fungi</taxon>
        <taxon>Dikarya</taxon>
        <taxon>Ascomycota</taxon>
        <taxon>Pezizomycotina</taxon>
        <taxon>Leotiomycetes</taxon>
        <taxon>Helotiales</taxon>
        <taxon>Hyaloscyphaceae</taxon>
        <taxon>Hyaloscypha</taxon>
        <taxon>Hyaloscypha variabilis</taxon>
    </lineage>
</organism>
<dbReference type="InterPro" id="IPR000719">
    <property type="entry name" value="Prot_kinase_dom"/>
</dbReference>
<evidence type="ECO:0000259" key="3">
    <source>
        <dbReference type="PROSITE" id="PS50011"/>
    </source>
</evidence>